<dbReference type="Proteomes" id="UP000821853">
    <property type="component" value="Chromosome 1"/>
</dbReference>
<feature type="region of interest" description="Disordered" evidence="1">
    <location>
        <begin position="1"/>
        <end position="26"/>
    </location>
</feature>
<evidence type="ECO:0000256" key="1">
    <source>
        <dbReference type="SAM" id="MobiDB-lite"/>
    </source>
</evidence>
<feature type="region of interest" description="Disordered" evidence="1">
    <location>
        <begin position="93"/>
        <end position="114"/>
    </location>
</feature>
<comment type="caution">
    <text evidence="2">The sequence shown here is derived from an EMBL/GenBank/DDBJ whole genome shotgun (WGS) entry which is preliminary data.</text>
</comment>
<protein>
    <submittedName>
        <fullName evidence="2">Uncharacterized protein</fullName>
    </submittedName>
</protein>
<dbReference type="EMBL" id="JABSTR010000001">
    <property type="protein sequence ID" value="KAH9363033.1"/>
    <property type="molecule type" value="Genomic_DNA"/>
</dbReference>
<keyword evidence="3" id="KW-1185">Reference proteome</keyword>
<evidence type="ECO:0000313" key="3">
    <source>
        <dbReference type="Proteomes" id="UP000821853"/>
    </source>
</evidence>
<gene>
    <name evidence="2" type="ORF">HPB48_014185</name>
</gene>
<evidence type="ECO:0000313" key="2">
    <source>
        <dbReference type="EMBL" id="KAH9363033.1"/>
    </source>
</evidence>
<dbReference type="AlphaFoldDB" id="A0A9J6FKT4"/>
<name>A0A9J6FKT4_HAELO</name>
<dbReference type="VEuPathDB" id="VectorBase:HLOH_049254"/>
<feature type="compositionally biased region" description="Basic residues" evidence="1">
    <location>
        <begin position="105"/>
        <end position="114"/>
    </location>
</feature>
<organism evidence="2 3">
    <name type="scientific">Haemaphysalis longicornis</name>
    <name type="common">Bush tick</name>
    <dbReference type="NCBI Taxonomy" id="44386"/>
    <lineage>
        <taxon>Eukaryota</taxon>
        <taxon>Metazoa</taxon>
        <taxon>Ecdysozoa</taxon>
        <taxon>Arthropoda</taxon>
        <taxon>Chelicerata</taxon>
        <taxon>Arachnida</taxon>
        <taxon>Acari</taxon>
        <taxon>Parasitiformes</taxon>
        <taxon>Ixodida</taxon>
        <taxon>Ixodoidea</taxon>
        <taxon>Ixodidae</taxon>
        <taxon>Haemaphysalinae</taxon>
        <taxon>Haemaphysalis</taxon>
    </lineage>
</organism>
<proteinExistence type="predicted"/>
<sequence length="114" mass="12586">MERINGVVSPSARRENSARWPTAPKENAARSIRPVLFLSLSRSPSSACLSCRTPAETAWPHASRANSRIRERKPRVNSGPRLRSMVAQVGSPARCSFPEKMPPACHRKGGRLLE</sequence>
<accession>A0A9J6FKT4</accession>
<reference evidence="2 3" key="1">
    <citation type="journal article" date="2020" name="Cell">
        <title>Large-Scale Comparative Analyses of Tick Genomes Elucidate Their Genetic Diversity and Vector Capacities.</title>
        <authorList>
            <consortium name="Tick Genome and Microbiome Consortium (TIGMIC)"/>
            <person name="Jia N."/>
            <person name="Wang J."/>
            <person name="Shi W."/>
            <person name="Du L."/>
            <person name="Sun Y."/>
            <person name="Zhan W."/>
            <person name="Jiang J.F."/>
            <person name="Wang Q."/>
            <person name="Zhang B."/>
            <person name="Ji P."/>
            <person name="Bell-Sakyi L."/>
            <person name="Cui X.M."/>
            <person name="Yuan T.T."/>
            <person name="Jiang B.G."/>
            <person name="Yang W.F."/>
            <person name="Lam T.T."/>
            <person name="Chang Q.C."/>
            <person name="Ding S.J."/>
            <person name="Wang X.J."/>
            <person name="Zhu J.G."/>
            <person name="Ruan X.D."/>
            <person name="Zhao L."/>
            <person name="Wei J.T."/>
            <person name="Ye R.Z."/>
            <person name="Que T.C."/>
            <person name="Du C.H."/>
            <person name="Zhou Y.H."/>
            <person name="Cheng J.X."/>
            <person name="Dai P.F."/>
            <person name="Guo W.B."/>
            <person name="Han X.H."/>
            <person name="Huang E.J."/>
            <person name="Li L.F."/>
            <person name="Wei W."/>
            <person name="Gao Y.C."/>
            <person name="Liu J.Z."/>
            <person name="Shao H.Z."/>
            <person name="Wang X."/>
            <person name="Wang C.C."/>
            <person name="Yang T.C."/>
            <person name="Huo Q.B."/>
            <person name="Li W."/>
            <person name="Chen H.Y."/>
            <person name="Chen S.E."/>
            <person name="Zhou L.G."/>
            <person name="Ni X.B."/>
            <person name="Tian J.H."/>
            <person name="Sheng Y."/>
            <person name="Liu T."/>
            <person name="Pan Y.S."/>
            <person name="Xia L.Y."/>
            <person name="Li J."/>
            <person name="Zhao F."/>
            <person name="Cao W.C."/>
        </authorList>
    </citation>
    <scope>NUCLEOTIDE SEQUENCE [LARGE SCALE GENOMIC DNA]</scope>
    <source>
        <strain evidence="2">HaeL-2018</strain>
    </source>
</reference>